<keyword evidence="7 12" id="KW-0479">Metal-binding</keyword>
<dbReference type="GO" id="GO:0006979">
    <property type="term" value="P:response to oxidative stress"/>
    <property type="evidence" value="ECO:0007669"/>
    <property type="project" value="InterPro"/>
</dbReference>
<evidence type="ECO:0000256" key="7">
    <source>
        <dbReference type="ARBA" id="ARBA00022723"/>
    </source>
</evidence>
<dbReference type="InterPro" id="IPR002226">
    <property type="entry name" value="Catalase_haem_BS"/>
</dbReference>
<evidence type="ECO:0000256" key="16">
    <source>
        <dbReference type="RuleBase" id="RU004142"/>
    </source>
</evidence>
<dbReference type="PROSITE" id="PS00437">
    <property type="entry name" value="CATALASE_1"/>
    <property type="match status" value="1"/>
</dbReference>
<dbReference type="Proteomes" id="UP001304895">
    <property type="component" value="Unassembled WGS sequence"/>
</dbReference>
<dbReference type="Gene3D" id="2.40.180.10">
    <property type="entry name" value="Catalase core domain"/>
    <property type="match status" value="1"/>
</dbReference>
<evidence type="ECO:0000256" key="3">
    <source>
        <dbReference type="ARBA" id="ARBA00005329"/>
    </source>
</evidence>
<dbReference type="GO" id="GO:0020037">
    <property type="term" value="F:heme binding"/>
    <property type="evidence" value="ECO:0007669"/>
    <property type="project" value="UniProtKB-UniRule"/>
</dbReference>
<dbReference type="EC" id="1.11.1.6" evidence="4 12"/>
<dbReference type="PROSITE" id="PS00438">
    <property type="entry name" value="CATALASE_2"/>
    <property type="match status" value="1"/>
</dbReference>
<feature type="binding site" description="axial binding residue" evidence="14">
    <location>
        <position position="388"/>
    </location>
    <ligand>
        <name>heme</name>
        <dbReference type="ChEBI" id="CHEBI:30413"/>
    </ligand>
    <ligandPart>
        <name>Fe</name>
        <dbReference type="ChEBI" id="CHEBI:18248"/>
    </ligandPart>
</feature>
<dbReference type="InterPro" id="IPR024708">
    <property type="entry name" value="Catalase_AS"/>
</dbReference>
<dbReference type="PANTHER" id="PTHR42821:SF3">
    <property type="entry name" value="CATALASE B"/>
    <property type="match status" value="1"/>
</dbReference>
<dbReference type="InterPro" id="IPR011614">
    <property type="entry name" value="Catalase_core"/>
</dbReference>
<evidence type="ECO:0000256" key="13">
    <source>
        <dbReference type="PIRSR" id="PIRSR038927-1"/>
    </source>
</evidence>
<keyword evidence="17" id="KW-0732">Signal</keyword>
<organism evidence="19 20">
    <name type="scientific">Trichocladium antarcticum</name>
    <dbReference type="NCBI Taxonomy" id="1450529"/>
    <lineage>
        <taxon>Eukaryota</taxon>
        <taxon>Fungi</taxon>
        <taxon>Dikarya</taxon>
        <taxon>Ascomycota</taxon>
        <taxon>Pezizomycotina</taxon>
        <taxon>Sordariomycetes</taxon>
        <taxon>Sordariomycetidae</taxon>
        <taxon>Sordariales</taxon>
        <taxon>Chaetomiaceae</taxon>
        <taxon>Trichocladium</taxon>
    </lineage>
</organism>
<evidence type="ECO:0000256" key="8">
    <source>
        <dbReference type="ARBA" id="ARBA00023002"/>
    </source>
</evidence>
<name>A0AAN6USE9_9PEZI</name>
<evidence type="ECO:0000256" key="14">
    <source>
        <dbReference type="PIRSR" id="PIRSR038927-2"/>
    </source>
</evidence>
<dbReference type="GO" id="GO:0005829">
    <property type="term" value="C:cytosol"/>
    <property type="evidence" value="ECO:0007669"/>
    <property type="project" value="TreeGrafter"/>
</dbReference>
<comment type="caution">
    <text evidence="19">The sequence shown here is derived from an EMBL/GenBank/DDBJ whole genome shotgun (WGS) entry which is preliminary data.</text>
</comment>
<comment type="similarity">
    <text evidence="3 12 15">Belongs to the catalase family.</text>
</comment>
<feature type="domain" description="Catalase core" evidence="18">
    <location>
        <begin position="55"/>
        <end position="442"/>
    </location>
</feature>
<dbReference type="Pfam" id="PF06628">
    <property type="entry name" value="Catalase-rel"/>
    <property type="match status" value="1"/>
</dbReference>
<dbReference type="FunFam" id="1.20.1370.20:FF:000001">
    <property type="entry name" value="Catalase HPII"/>
    <property type="match status" value="1"/>
</dbReference>
<comment type="function">
    <text evidence="16">Catalyzes the degradation of hydrogen peroxide (H(2)O(2)) generated by peroxisomal oxidases to water and oxygen, thereby protecting cells from the toxic effects of hydrogen peroxide.</text>
</comment>
<keyword evidence="6 12" id="KW-0349">Heme</keyword>
<evidence type="ECO:0000256" key="17">
    <source>
        <dbReference type="SAM" id="SignalP"/>
    </source>
</evidence>
<dbReference type="InterPro" id="IPR041399">
    <property type="entry name" value="Catalase_large_C"/>
</dbReference>
<dbReference type="GO" id="GO:0004096">
    <property type="term" value="F:catalase activity"/>
    <property type="evidence" value="ECO:0007669"/>
    <property type="project" value="UniProtKB-UniRule"/>
</dbReference>
<feature type="active site" evidence="13">
    <location>
        <position position="174"/>
    </location>
</feature>
<keyword evidence="10 12" id="KW-0376">Hydrogen peroxide</keyword>
<feature type="active site" evidence="13">
    <location>
        <position position="101"/>
    </location>
</feature>
<evidence type="ECO:0000256" key="4">
    <source>
        <dbReference type="ARBA" id="ARBA00012314"/>
    </source>
</evidence>
<dbReference type="InterPro" id="IPR010582">
    <property type="entry name" value="Catalase_immune_responsive"/>
</dbReference>
<evidence type="ECO:0000256" key="6">
    <source>
        <dbReference type="ARBA" id="ARBA00022617"/>
    </source>
</evidence>
<dbReference type="SUPFAM" id="SSF56634">
    <property type="entry name" value="Heme-dependent catalase-like"/>
    <property type="match status" value="1"/>
</dbReference>
<feature type="signal peptide" evidence="17">
    <location>
        <begin position="1"/>
        <end position="20"/>
    </location>
</feature>
<evidence type="ECO:0000259" key="18">
    <source>
        <dbReference type="SMART" id="SM01060"/>
    </source>
</evidence>
<keyword evidence="20" id="KW-1185">Reference proteome</keyword>
<evidence type="ECO:0000313" key="20">
    <source>
        <dbReference type="Proteomes" id="UP001304895"/>
    </source>
</evidence>
<dbReference type="PRINTS" id="PR00067">
    <property type="entry name" value="CATALASE"/>
</dbReference>
<feature type="chain" id="PRO_5043036097" description="Catalase" evidence="17">
    <location>
        <begin position="21"/>
        <end position="714"/>
    </location>
</feature>
<dbReference type="InterPro" id="IPR043156">
    <property type="entry name" value="Catalase_clade2_helical"/>
</dbReference>
<dbReference type="PROSITE" id="PS51402">
    <property type="entry name" value="CATALASE_3"/>
    <property type="match status" value="1"/>
</dbReference>
<dbReference type="FunFam" id="2.40.180.10:FF:000003">
    <property type="entry name" value="Catalase"/>
    <property type="match status" value="1"/>
</dbReference>
<protein>
    <recommendedName>
        <fullName evidence="4 12">Catalase</fullName>
        <ecNumber evidence="4 12">1.11.1.6</ecNumber>
    </recommendedName>
</protein>
<dbReference type="InterPro" id="IPR018028">
    <property type="entry name" value="Catalase"/>
</dbReference>
<dbReference type="Pfam" id="PF18011">
    <property type="entry name" value="Catalase_C"/>
    <property type="match status" value="1"/>
</dbReference>
<sequence>MYVSVSALLAWGSLLGLSQAACPYADPAALGRREDAKSPDFLNDFKVDDSKGYMTSDVGGPIEDQFSLKAGIRGSTLLEDFIFRQKIQHFDHERVPERAVHARGAGAHGTFTSYGDFSDITAASFLGAAGKKTPVFVRFSTVAGSRGSADTARDVHGFATRFYTDEGNFDIVGNNIPVFFIQDAIRFPDLIHSVKPRPDNEIPQAATAHDSAWDFFSSQPSTLHTLFWAMAGNGIPRSYRHMDGFGVNTFRFVKEDGSSKFIKWHFKTLQGKASLVWEEAQVLNGKNADFHRQDLWDAIESGNGPSWELAVQIVDEEKALAFGFDLLDPTKIIPVELAPLKKLGVLKLDRNPTNYFAETEQIMFQPGHVVRGVDFSDDPLLQGRLFSYLDTQLNRHGGPNFEQLPINLPRIPIHNNNRDGAGQNFIHTNKYPYTPNTLNGGFPQQATRTTGRGFFTAPGRTVSGNLVRALSATFDDHWSQPRLFYNSLTPAEQQFLINAMRFETAHIQSATVKQNVLAQLNRVSNDIAVRVATALGLAAPAPDGTYYHDNKTAGVRTFGDKLPSIKTLRVGVLASTAAAGSVAQAGELKARLERDGVVVTVVAEVLAKGVDQTYSAADATGFDGVVVAEGAEGLFAGKKSPLFPAGRPGQVLLDAYRWGKPVGALGKAEKALKSVGVPVGTAGVFVEPGVEGLVKGLEGGLEKFRFTDRFPRDK</sequence>
<keyword evidence="8 12" id="KW-0560">Oxidoreductase</keyword>
<dbReference type="GO" id="GO:0042744">
    <property type="term" value="P:hydrogen peroxide catabolic process"/>
    <property type="evidence" value="ECO:0007669"/>
    <property type="project" value="UniProtKB-UniRule"/>
</dbReference>
<proteinExistence type="inferred from homology"/>
<reference evidence="19" key="1">
    <citation type="journal article" date="2023" name="Mol. Phylogenet. Evol.">
        <title>Genome-scale phylogeny and comparative genomics of the fungal order Sordariales.</title>
        <authorList>
            <person name="Hensen N."/>
            <person name="Bonometti L."/>
            <person name="Westerberg I."/>
            <person name="Brannstrom I.O."/>
            <person name="Guillou S."/>
            <person name="Cros-Aarteil S."/>
            <person name="Calhoun S."/>
            <person name="Haridas S."/>
            <person name="Kuo A."/>
            <person name="Mondo S."/>
            <person name="Pangilinan J."/>
            <person name="Riley R."/>
            <person name="LaButti K."/>
            <person name="Andreopoulos B."/>
            <person name="Lipzen A."/>
            <person name="Chen C."/>
            <person name="Yan M."/>
            <person name="Daum C."/>
            <person name="Ng V."/>
            <person name="Clum A."/>
            <person name="Steindorff A."/>
            <person name="Ohm R.A."/>
            <person name="Martin F."/>
            <person name="Silar P."/>
            <person name="Natvig D.O."/>
            <person name="Lalanne C."/>
            <person name="Gautier V."/>
            <person name="Ament-Velasquez S.L."/>
            <person name="Kruys A."/>
            <person name="Hutchinson M.I."/>
            <person name="Powell A.J."/>
            <person name="Barry K."/>
            <person name="Miller A.N."/>
            <person name="Grigoriev I.V."/>
            <person name="Debuchy R."/>
            <person name="Gladieux P."/>
            <person name="Hiltunen Thoren M."/>
            <person name="Johannesson H."/>
        </authorList>
    </citation>
    <scope>NUCLEOTIDE SEQUENCE</scope>
    <source>
        <strain evidence="19">CBS 123565</strain>
    </source>
</reference>
<dbReference type="SMART" id="SM01060">
    <property type="entry name" value="Catalase"/>
    <property type="match status" value="1"/>
</dbReference>
<dbReference type="Gene3D" id="1.20.1370.20">
    <property type="match status" value="1"/>
</dbReference>
<evidence type="ECO:0000256" key="2">
    <source>
        <dbReference type="ARBA" id="ARBA00003918"/>
    </source>
</evidence>
<evidence type="ECO:0000313" key="19">
    <source>
        <dbReference type="EMBL" id="KAK4137835.1"/>
    </source>
</evidence>
<evidence type="ECO:0000256" key="9">
    <source>
        <dbReference type="ARBA" id="ARBA00023004"/>
    </source>
</evidence>
<dbReference type="GO" id="GO:0046872">
    <property type="term" value="F:metal ion binding"/>
    <property type="evidence" value="ECO:0007669"/>
    <property type="project" value="UniProtKB-KW"/>
</dbReference>
<comment type="catalytic activity">
    <reaction evidence="11 12 15">
        <text>2 H2O2 = O2 + 2 H2O</text>
        <dbReference type="Rhea" id="RHEA:20309"/>
        <dbReference type="ChEBI" id="CHEBI:15377"/>
        <dbReference type="ChEBI" id="CHEBI:15379"/>
        <dbReference type="ChEBI" id="CHEBI:16240"/>
        <dbReference type="EC" id="1.11.1.6"/>
    </reaction>
</comment>
<evidence type="ECO:0000256" key="5">
    <source>
        <dbReference type="ARBA" id="ARBA00022559"/>
    </source>
</evidence>
<dbReference type="PANTHER" id="PTHR42821">
    <property type="entry name" value="CATALASE"/>
    <property type="match status" value="1"/>
</dbReference>
<keyword evidence="5 12" id="KW-0575">Peroxidase</keyword>
<evidence type="ECO:0000256" key="11">
    <source>
        <dbReference type="ARBA" id="ARBA00049254"/>
    </source>
</evidence>
<gene>
    <name evidence="19" type="ORF">BT67DRAFT_123211</name>
</gene>
<evidence type="ECO:0000256" key="15">
    <source>
        <dbReference type="RuleBase" id="RU000498"/>
    </source>
</evidence>
<dbReference type="AlphaFoldDB" id="A0AAN6USE9"/>
<evidence type="ECO:0000256" key="1">
    <source>
        <dbReference type="ARBA" id="ARBA00001971"/>
    </source>
</evidence>
<dbReference type="Pfam" id="PF00199">
    <property type="entry name" value="Catalase"/>
    <property type="match status" value="1"/>
</dbReference>
<dbReference type="CDD" id="cd03132">
    <property type="entry name" value="GATase1_catalase"/>
    <property type="match status" value="1"/>
</dbReference>
<dbReference type="PIRSF" id="PIRSF038927">
    <property type="entry name" value="Catalase_clade2"/>
    <property type="match status" value="1"/>
</dbReference>
<dbReference type="EMBL" id="MU853402">
    <property type="protein sequence ID" value="KAK4137835.1"/>
    <property type="molecule type" value="Genomic_DNA"/>
</dbReference>
<dbReference type="InterPro" id="IPR029062">
    <property type="entry name" value="Class_I_gatase-like"/>
</dbReference>
<reference evidence="19" key="2">
    <citation type="submission" date="2023-05" db="EMBL/GenBank/DDBJ databases">
        <authorList>
            <consortium name="Lawrence Berkeley National Laboratory"/>
            <person name="Steindorff A."/>
            <person name="Hensen N."/>
            <person name="Bonometti L."/>
            <person name="Westerberg I."/>
            <person name="Brannstrom I.O."/>
            <person name="Guillou S."/>
            <person name="Cros-Aarteil S."/>
            <person name="Calhoun S."/>
            <person name="Haridas S."/>
            <person name="Kuo A."/>
            <person name="Mondo S."/>
            <person name="Pangilinan J."/>
            <person name="Riley R."/>
            <person name="Labutti K."/>
            <person name="Andreopoulos B."/>
            <person name="Lipzen A."/>
            <person name="Chen C."/>
            <person name="Yanf M."/>
            <person name="Daum C."/>
            <person name="Ng V."/>
            <person name="Clum A."/>
            <person name="Ohm R."/>
            <person name="Martin F."/>
            <person name="Silar P."/>
            <person name="Natvig D."/>
            <person name="Lalanne C."/>
            <person name="Gautier V."/>
            <person name="Ament-Velasquez S.L."/>
            <person name="Kruys A."/>
            <person name="Hutchinson M.I."/>
            <person name="Powell A.J."/>
            <person name="Barry K."/>
            <person name="Miller A.N."/>
            <person name="Grigoriev I.V."/>
            <person name="Debuchy R."/>
            <person name="Gladieux P."/>
            <person name="Thoren M.H."/>
            <person name="Johannesson H."/>
        </authorList>
    </citation>
    <scope>NUCLEOTIDE SEQUENCE</scope>
    <source>
        <strain evidence="19">CBS 123565</strain>
    </source>
</reference>
<dbReference type="InterPro" id="IPR020835">
    <property type="entry name" value="Catalase_sf"/>
</dbReference>
<evidence type="ECO:0000256" key="10">
    <source>
        <dbReference type="ARBA" id="ARBA00023324"/>
    </source>
</evidence>
<keyword evidence="9 12" id="KW-0408">Iron</keyword>
<comment type="cofactor">
    <cofactor evidence="1 12 14">
        <name>heme</name>
        <dbReference type="ChEBI" id="CHEBI:30413"/>
    </cofactor>
</comment>
<evidence type="ECO:0000256" key="12">
    <source>
        <dbReference type="PIRNR" id="PIRNR038927"/>
    </source>
</evidence>
<comment type="function">
    <text evidence="2 12">Occurs in almost all aerobically respiring organisms and serves to protect cells from the toxic effects of hydrogen peroxide.</text>
</comment>
<dbReference type="Gene3D" id="3.40.50.880">
    <property type="match status" value="1"/>
</dbReference>
<accession>A0AAN6USE9</accession>
<dbReference type="InterPro" id="IPR024712">
    <property type="entry name" value="Catalase_clade2"/>
</dbReference>